<feature type="compositionally biased region" description="Pro residues" evidence="1">
    <location>
        <begin position="31"/>
        <end position="42"/>
    </location>
</feature>
<keyword evidence="3" id="KW-1185">Reference proteome</keyword>
<feature type="compositionally biased region" description="Low complexity" evidence="1">
    <location>
        <begin position="18"/>
        <end position="30"/>
    </location>
</feature>
<evidence type="ECO:0000313" key="3">
    <source>
        <dbReference type="Proteomes" id="UP000017559"/>
    </source>
</evidence>
<name>V2X2A5_MONRO</name>
<dbReference type="STRING" id="1381753.V2X2A5"/>
<evidence type="ECO:0000313" key="2">
    <source>
        <dbReference type="EMBL" id="ESK86901.1"/>
    </source>
</evidence>
<dbReference type="OrthoDB" id="3253535at2759"/>
<dbReference type="AlphaFoldDB" id="V2X2A5"/>
<feature type="region of interest" description="Disordered" evidence="1">
    <location>
        <begin position="1"/>
        <end position="44"/>
    </location>
</feature>
<accession>V2X2A5</accession>
<evidence type="ECO:0000256" key="1">
    <source>
        <dbReference type="SAM" id="MobiDB-lite"/>
    </source>
</evidence>
<feature type="region of interest" description="Disordered" evidence="1">
    <location>
        <begin position="56"/>
        <end position="83"/>
    </location>
</feature>
<dbReference type="EMBL" id="AWSO01000863">
    <property type="protein sequence ID" value="ESK86901.1"/>
    <property type="molecule type" value="Genomic_DNA"/>
</dbReference>
<sequence>MARHSPPFGSCVSHVPMTTSTPTTSASTTPHRPPSLPLPPRILPDGRQHVINLAWSSSSSSSSDNTPPETTFPTSNLYESASAPASTRNEMMLASSAVPRLDIARLSPPPSIATSHSTRSAVFSPMERARRTAPPDNSPPMTIQSSPLKHTLQVKLPVIIQPEMVTISANKGDKLKVIADAWHLENDCHYEWIISFPPRDIDMSGVHARFEPDGTLVIDVRRFPRHSHFARPVAFV</sequence>
<dbReference type="KEGG" id="mrr:Moror_3418"/>
<feature type="compositionally biased region" description="Polar residues" evidence="1">
    <location>
        <begin position="64"/>
        <end position="83"/>
    </location>
</feature>
<feature type="compositionally biased region" description="Polar residues" evidence="1">
    <location>
        <begin position="112"/>
        <end position="121"/>
    </location>
</feature>
<organism evidence="2 3">
    <name type="scientific">Moniliophthora roreri (strain MCA 2997)</name>
    <name type="common">Cocoa frosty pod rot fungus</name>
    <name type="synonym">Crinipellis roreri</name>
    <dbReference type="NCBI Taxonomy" id="1381753"/>
    <lineage>
        <taxon>Eukaryota</taxon>
        <taxon>Fungi</taxon>
        <taxon>Dikarya</taxon>
        <taxon>Basidiomycota</taxon>
        <taxon>Agaricomycotina</taxon>
        <taxon>Agaricomycetes</taxon>
        <taxon>Agaricomycetidae</taxon>
        <taxon>Agaricales</taxon>
        <taxon>Marasmiineae</taxon>
        <taxon>Marasmiaceae</taxon>
        <taxon>Moniliophthora</taxon>
    </lineage>
</organism>
<comment type="caution">
    <text evidence="2">The sequence shown here is derived from an EMBL/GenBank/DDBJ whole genome shotgun (WGS) entry which is preliminary data.</text>
</comment>
<dbReference type="Proteomes" id="UP000017559">
    <property type="component" value="Unassembled WGS sequence"/>
</dbReference>
<dbReference type="CDD" id="cd06464">
    <property type="entry name" value="ACD_sHsps-like"/>
    <property type="match status" value="1"/>
</dbReference>
<evidence type="ECO:0008006" key="4">
    <source>
        <dbReference type="Google" id="ProtNLM"/>
    </source>
</evidence>
<protein>
    <recommendedName>
        <fullName evidence="4">SHSP domain-containing protein</fullName>
    </recommendedName>
</protein>
<dbReference type="HOGENOM" id="CLU_1175697_0_0_1"/>
<reference evidence="2 3" key="1">
    <citation type="journal article" date="2014" name="BMC Genomics">
        <title>Genome and secretome analysis of the hemibiotrophic fungal pathogen, Moniliophthora roreri, which causes frosty pod rot disease of cacao: mechanisms of the biotrophic and necrotrophic phases.</title>
        <authorList>
            <person name="Meinhardt L.W."/>
            <person name="Costa G.G.L."/>
            <person name="Thomazella D.P.T."/>
            <person name="Teixeira P.J.P.L."/>
            <person name="Carazzolle M.F."/>
            <person name="Schuster S.C."/>
            <person name="Carlson J.E."/>
            <person name="Guiltinan M.J."/>
            <person name="Mieczkowski P."/>
            <person name="Farmer A."/>
            <person name="Ramaraj T."/>
            <person name="Crozier J."/>
            <person name="Davis R.E."/>
            <person name="Shao J."/>
            <person name="Melnick R.L."/>
            <person name="Pereira G.A.G."/>
            <person name="Bailey B.A."/>
        </authorList>
    </citation>
    <scope>NUCLEOTIDE SEQUENCE [LARGE SCALE GENOMIC DNA]</scope>
    <source>
        <strain evidence="2 3">MCA 2997</strain>
    </source>
</reference>
<feature type="region of interest" description="Disordered" evidence="1">
    <location>
        <begin position="105"/>
        <end position="147"/>
    </location>
</feature>
<gene>
    <name evidence="2" type="ORF">Moror_3418</name>
</gene>
<proteinExistence type="predicted"/>